<name>A0A0J0XMM9_9TREE</name>
<dbReference type="Proteomes" id="UP000053611">
    <property type="component" value="Unassembled WGS sequence"/>
</dbReference>
<organism evidence="2 3">
    <name type="scientific">Cutaneotrichosporon oleaginosum</name>
    <dbReference type="NCBI Taxonomy" id="879819"/>
    <lineage>
        <taxon>Eukaryota</taxon>
        <taxon>Fungi</taxon>
        <taxon>Dikarya</taxon>
        <taxon>Basidiomycota</taxon>
        <taxon>Agaricomycotina</taxon>
        <taxon>Tremellomycetes</taxon>
        <taxon>Trichosporonales</taxon>
        <taxon>Trichosporonaceae</taxon>
        <taxon>Cutaneotrichosporon</taxon>
    </lineage>
</organism>
<dbReference type="AlphaFoldDB" id="A0A0J0XMM9"/>
<keyword evidence="3" id="KW-1185">Reference proteome</keyword>
<proteinExistence type="predicted"/>
<feature type="region of interest" description="Disordered" evidence="1">
    <location>
        <begin position="253"/>
        <end position="291"/>
    </location>
</feature>
<feature type="compositionally biased region" description="Basic and acidic residues" evidence="1">
    <location>
        <begin position="265"/>
        <end position="286"/>
    </location>
</feature>
<evidence type="ECO:0000313" key="2">
    <source>
        <dbReference type="EMBL" id="KLT42347.1"/>
    </source>
</evidence>
<gene>
    <name evidence="2" type="ORF">CC85DRAFT_285587</name>
</gene>
<reference evidence="2 3" key="1">
    <citation type="submission" date="2015-03" db="EMBL/GenBank/DDBJ databases">
        <title>Genomics and transcriptomics of the oil-accumulating basidiomycete yeast T. oleaginosus allow insights into substrate utilization and the diverse evolutionary trajectories of mating systems in fungi.</title>
        <authorList>
            <consortium name="DOE Joint Genome Institute"/>
            <person name="Kourist R."/>
            <person name="Kracht O."/>
            <person name="Bracharz F."/>
            <person name="Lipzen A."/>
            <person name="Nolan M."/>
            <person name="Ohm R."/>
            <person name="Grigoriev I."/>
            <person name="Sun S."/>
            <person name="Heitman J."/>
            <person name="Bruck T."/>
            <person name="Nowrousian M."/>
        </authorList>
    </citation>
    <scope>NUCLEOTIDE SEQUENCE [LARGE SCALE GENOMIC DNA]</scope>
    <source>
        <strain evidence="2 3">IBC0246</strain>
    </source>
</reference>
<dbReference type="EMBL" id="KQ087206">
    <property type="protein sequence ID" value="KLT42347.1"/>
    <property type="molecule type" value="Genomic_DNA"/>
</dbReference>
<accession>A0A0J0XMM9</accession>
<dbReference type="RefSeq" id="XP_018278838.1">
    <property type="nucleotide sequence ID" value="XM_018423171.1"/>
</dbReference>
<evidence type="ECO:0000313" key="3">
    <source>
        <dbReference type="Proteomes" id="UP000053611"/>
    </source>
</evidence>
<protein>
    <submittedName>
        <fullName evidence="2">Uncharacterized protein</fullName>
    </submittedName>
</protein>
<evidence type="ECO:0000256" key="1">
    <source>
        <dbReference type="SAM" id="MobiDB-lite"/>
    </source>
</evidence>
<dbReference type="GeneID" id="28983774"/>
<sequence length="332" mass="37585">MSTPTLWPYPEDVPHLLVPHLPYPTLTRLTRVNTLLNMLLTPYLYHTMIIDDRHRGLRLRRALQSPGAIHTRVLYIDAQHSCDECHAAGPPNLPNLSRVVLTFDRGVSLTKPDGVWPDDPCRTLSRARPETLVVRVRNHFVDAVYPALRHHMRRKVYENADVVVSTLVTSRQDIQPAQRGWQGHATQILLPAPDIEAALAWRRLRCLAEHAGSGEHTLTLVGLEAYGVPNEVLEEEERVYEKGRLEASIVKESEPPPVVEDEGESEHAFRGEVARSARERARKQGHDPGQVEAEVKQCLGGLRLVRMTEYLRGRDWEGEVPPTMALKVMQEP</sequence>